<reference evidence="2 3" key="1">
    <citation type="submission" date="2019-07" db="EMBL/GenBank/DDBJ databases">
        <authorList>
            <person name="Kim J."/>
        </authorList>
    </citation>
    <scope>NUCLEOTIDE SEQUENCE [LARGE SCALE GENOMIC DNA]</scope>
    <source>
        <strain evidence="2 3">JC52</strain>
    </source>
</reference>
<dbReference type="InterPro" id="IPR003607">
    <property type="entry name" value="HD/PDEase_dom"/>
</dbReference>
<feature type="domain" description="HD" evidence="1">
    <location>
        <begin position="118"/>
        <end position="221"/>
    </location>
</feature>
<dbReference type="RefSeq" id="WP_144847520.1">
    <property type="nucleotide sequence ID" value="NZ_VNJI01000014.1"/>
</dbReference>
<gene>
    <name evidence="2" type="ORF">FPZ49_13730</name>
</gene>
<dbReference type="OrthoDB" id="9759601at2"/>
<evidence type="ECO:0000313" key="2">
    <source>
        <dbReference type="EMBL" id="TVY09493.1"/>
    </source>
</evidence>
<dbReference type="CDD" id="cd00077">
    <property type="entry name" value="HDc"/>
    <property type="match status" value="1"/>
</dbReference>
<accession>A0A559KBL5</accession>
<sequence>MTLAQPVYDSRGRVLLTEGRTIHPTIVSRLNAMGIHMLIVEDEVSSGITLNDLLDMPSWMDLVQGLQSCYRQAKDKNTIVPKQVFDLAGKLLSELQHRPVLLPVPVASATEELAPSAHAVNVTIWSLLVGRMRGYTALQLRDLAVGCLLHDIGKALATSDSEHPEAGFQLIKKHREFNLMSAHIAFQHHEAVDGSGFPRGIQGAAYLEMAQICSIANQFENKLSEMTIPPHEVLEWLMSLSGSRYVHEVVQAFSVAVPAYMPGTRIRMQDGRSAVVMSITTHMQRPVIRYEDTQEVLSLAEHNSVMISGIY</sequence>
<dbReference type="PANTHER" id="PTHR43155">
    <property type="entry name" value="CYCLIC DI-GMP PHOSPHODIESTERASE PA4108-RELATED"/>
    <property type="match status" value="1"/>
</dbReference>
<comment type="caution">
    <text evidence="2">The sequence shown here is derived from an EMBL/GenBank/DDBJ whole genome shotgun (WGS) entry which is preliminary data.</text>
</comment>
<dbReference type="Pfam" id="PF01966">
    <property type="entry name" value="HD"/>
    <property type="match status" value="1"/>
</dbReference>
<dbReference type="Gene3D" id="1.10.3210.10">
    <property type="entry name" value="Hypothetical protein af1432"/>
    <property type="match status" value="1"/>
</dbReference>
<dbReference type="EMBL" id="VNJI01000014">
    <property type="protein sequence ID" value="TVY09493.1"/>
    <property type="molecule type" value="Genomic_DNA"/>
</dbReference>
<organism evidence="2 3">
    <name type="scientific">Paenibacillus cremeus</name>
    <dbReference type="NCBI Taxonomy" id="2163881"/>
    <lineage>
        <taxon>Bacteria</taxon>
        <taxon>Bacillati</taxon>
        <taxon>Bacillota</taxon>
        <taxon>Bacilli</taxon>
        <taxon>Bacillales</taxon>
        <taxon>Paenibacillaceae</taxon>
        <taxon>Paenibacillus</taxon>
    </lineage>
</organism>
<dbReference type="Proteomes" id="UP000317036">
    <property type="component" value="Unassembled WGS sequence"/>
</dbReference>
<name>A0A559KBL5_9BACL</name>
<dbReference type="InterPro" id="IPR006674">
    <property type="entry name" value="HD_domain"/>
</dbReference>
<keyword evidence="3" id="KW-1185">Reference proteome</keyword>
<proteinExistence type="predicted"/>
<evidence type="ECO:0000259" key="1">
    <source>
        <dbReference type="Pfam" id="PF01966"/>
    </source>
</evidence>
<dbReference type="SUPFAM" id="SSF109604">
    <property type="entry name" value="HD-domain/PDEase-like"/>
    <property type="match status" value="1"/>
</dbReference>
<dbReference type="PANTHER" id="PTHR43155:SF2">
    <property type="entry name" value="CYCLIC DI-GMP PHOSPHODIESTERASE PA4108"/>
    <property type="match status" value="1"/>
</dbReference>
<protein>
    <submittedName>
        <fullName evidence="2">HD domain-containing protein</fullName>
    </submittedName>
</protein>
<dbReference type="AlphaFoldDB" id="A0A559KBL5"/>
<evidence type="ECO:0000313" key="3">
    <source>
        <dbReference type="Proteomes" id="UP000317036"/>
    </source>
</evidence>